<accession>A0A2A9NP54</accession>
<reference evidence="2 3" key="1">
    <citation type="submission" date="2014-02" db="EMBL/GenBank/DDBJ databases">
        <title>Transposable element dynamics among asymbiotic and ectomycorrhizal Amanita fungi.</title>
        <authorList>
            <consortium name="DOE Joint Genome Institute"/>
            <person name="Hess J."/>
            <person name="Skrede I."/>
            <person name="Wolfe B."/>
            <person name="LaButti K."/>
            <person name="Ohm R.A."/>
            <person name="Grigoriev I.V."/>
            <person name="Pringle A."/>
        </authorList>
    </citation>
    <scope>NUCLEOTIDE SEQUENCE [LARGE SCALE GENOMIC DNA]</scope>
    <source>
        <strain evidence="2 3">SKay4041</strain>
    </source>
</reference>
<feature type="compositionally biased region" description="Pro residues" evidence="1">
    <location>
        <begin position="183"/>
        <end position="193"/>
    </location>
</feature>
<name>A0A2A9NP54_9AGAR</name>
<dbReference type="EMBL" id="KZ302029">
    <property type="protein sequence ID" value="PFH49452.1"/>
    <property type="molecule type" value="Genomic_DNA"/>
</dbReference>
<feature type="compositionally biased region" description="Basic residues" evidence="1">
    <location>
        <begin position="62"/>
        <end position="74"/>
    </location>
</feature>
<feature type="region of interest" description="Disordered" evidence="1">
    <location>
        <begin position="137"/>
        <end position="167"/>
    </location>
</feature>
<proteinExistence type="predicted"/>
<feature type="region of interest" description="Disordered" evidence="1">
    <location>
        <begin position="39"/>
        <end position="106"/>
    </location>
</feature>
<dbReference type="AlphaFoldDB" id="A0A2A9NP54"/>
<evidence type="ECO:0000313" key="3">
    <source>
        <dbReference type="Proteomes" id="UP000242287"/>
    </source>
</evidence>
<sequence>MARTAKPPLLRIRSRAAHARAAAAAQSSAVWTRTRGMKLGRAATSKAEISGRLDVPAATRTGKPRSAKTVKKKAGTQTKRATVAEGKTQVGGRVTGGGPKGGEAMDVDVKPVSAKGVQKKKKLVAAVSAVLVADARGRKTRKKGGKGGAAAPTVPSPPPPAMTTEEEERIRKLMYDLFDGPLTPLPSRSPSPVPMESEEGEPEDEPSRRARGLTYDASISSNGSGLCEDFEDKVDELGLLIIKLVEDKERLLRMPRECRMDLRIMFTELEKLVEEKQRVDEYLKELGLVRRNRHAEGEMERELRELKEQQGMIQDDARPGPSQERGAATEVEVGSSTQKAPVSLGPCGTELIDPDSYEPPTREKSTWPSDWVLRTLRGDSTEIIL</sequence>
<feature type="region of interest" description="Disordered" evidence="1">
    <location>
        <begin position="179"/>
        <end position="211"/>
    </location>
</feature>
<protein>
    <submittedName>
        <fullName evidence="2">Uncharacterized protein</fullName>
    </submittedName>
</protein>
<dbReference type="Proteomes" id="UP000242287">
    <property type="component" value="Unassembled WGS sequence"/>
</dbReference>
<feature type="region of interest" description="Disordered" evidence="1">
    <location>
        <begin position="310"/>
        <end position="366"/>
    </location>
</feature>
<gene>
    <name evidence="2" type="ORF">AMATHDRAFT_4904</name>
</gene>
<evidence type="ECO:0000313" key="2">
    <source>
        <dbReference type="EMBL" id="PFH49452.1"/>
    </source>
</evidence>
<organism evidence="2 3">
    <name type="scientific">Amanita thiersii Skay4041</name>
    <dbReference type="NCBI Taxonomy" id="703135"/>
    <lineage>
        <taxon>Eukaryota</taxon>
        <taxon>Fungi</taxon>
        <taxon>Dikarya</taxon>
        <taxon>Basidiomycota</taxon>
        <taxon>Agaricomycotina</taxon>
        <taxon>Agaricomycetes</taxon>
        <taxon>Agaricomycetidae</taxon>
        <taxon>Agaricales</taxon>
        <taxon>Pluteineae</taxon>
        <taxon>Amanitaceae</taxon>
        <taxon>Amanita</taxon>
    </lineage>
</organism>
<keyword evidence="3" id="KW-1185">Reference proteome</keyword>
<evidence type="ECO:0000256" key="1">
    <source>
        <dbReference type="SAM" id="MobiDB-lite"/>
    </source>
</evidence>